<comment type="subcellular location">
    <subcellularLocation>
        <location evidence="1">Nucleus</location>
    </subcellularLocation>
</comment>
<dbReference type="PROSITE" id="PS00354">
    <property type="entry name" value="HMGI_Y"/>
    <property type="match status" value="1"/>
</dbReference>
<dbReference type="PRINTS" id="PR00929">
    <property type="entry name" value="ATHOOK"/>
</dbReference>
<keyword evidence="4" id="KW-1185">Reference proteome</keyword>
<protein>
    <submittedName>
        <fullName evidence="3">Uncharacterized protein</fullName>
    </submittedName>
</protein>
<dbReference type="InterPro" id="IPR000637">
    <property type="entry name" value="HMGI/Y_DNA-bd_CS"/>
</dbReference>
<name>A0A081CFL6_PSEA2</name>
<dbReference type="AlphaFoldDB" id="A0A081CFL6"/>
<evidence type="ECO:0000313" key="3">
    <source>
        <dbReference type="EMBL" id="GAK65462.1"/>
    </source>
</evidence>
<dbReference type="GO" id="GO:0003677">
    <property type="term" value="F:DNA binding"/>
    <property type="evidence" value="ECO:0007669"/>
    <property type="project" value="InterPro"/>
</dbReference>
<dbReference type="HOGENOM" id="CLU_584214_0_0_1"/>
<dbReference type="GeneID" id="26304499"/>
<dbReference type="Proteomes" id="UP000053758">
    <property type="component" value="Unassembled WGS sequence"/>
</dbReference>
<reference evidence="4" key="1">
    <citation type="journal article" date="2014" name="Genome Announc.">
        <title>Draft Genome Sequence of the Yeast Pseudozyma antarctica Type Strain JCM10317, a Producer of the Glycolipid Biosurfactants, Mannosylerythritol Lipids.</title>
        <authorList>
            <person name="Saika A."/>
            <person name="Koike H."/>
            <person name="Hori T."/>
            <person name="Fukuoka T."/>
            <person name="Sato S."/>
            <person name="Habe H."/>
            <person name="Kitamoto D."/>
            <person name="Morita T."/>
        </authorList>
    </citation>
    <scope>NUCLEOTIDE SEQUENCE [LARGE SCALE GENOMIC DNA]</scope>
    <source>
        <strain evidence="4">JCM 10317</strain>
    </source>
</reference>
<accession>A0A081CFL6</accession>
<organism evidence="3 4">
    <name type="scientific">Pseudozyma antarctica</name>
    <name type="common">Yeast</name>
    <name type="synonym">Candida antarctica</name>
    <dbReference type="NCBI Taxonomy" id="84753"/>
    <lineage>
        <taxon>Eukaryota</taxon>
        <taxon>Fungi</taxon>
        <taxon>Dikarya</taxon>
        <taxon>Basidiomycota</taxon>
        <taxon>Ustilaginomycotina</taxon>
        <taxon>Ustilaginomycetes</taxon>
        <taxon>Ustilaginales</taxon>
        <taxon>Ustilaginaceae</taxon>
        <taxon>Moesziomyces</taxon>
    </lineage>
</organism>
<dbReference type="Pfam" id="PF02178">
    <property type="entry name" value="AT_hook"/>
    <property type="match status" value="6"/>
</dbReference>
<sequence length="560" mass="59727">MPPKRTNTSALSDASSSTILKRPRGRPRKDADVSLSSTVGEPTPARRNAAASSSSSSRRIQARDSGDISLASTVATSTPAQPKKRGRPPKSSLTTPAMRAFTSADTSAASSAGPKKRGRPPKPKSILTARDDRTLTSPNNSVSFSDDPAHRALLRGLANQRAVRDADTTAGTSVAPPRKKRGRPSKAAAAATPNTSIDVSTAATPNVPARKRGRPPKSASAATDTSVSMSASATLEAPPRKRGRPPKSASAAPNTSVSTSTPAAKRRGRPPGSSNAKKDARMAASDARRRSRPVEDSGESDVSLVDGGSDEASEADDAEQSDADVMSSDGEAGAAAPRRLKSKKRKDWPSERERLRKWRRLSVQERECITSEGGLIWRTAIPLLNSMPKNIRSMVADSLTRALNRIDGKLETGLVPPLARIPLGSATNTSRRDLPSSMLAWRLEEEGSLLRAEAGDTPEARSIDTMSLGMNAEISELEQMLLPEAEQIVGLSKTLEHQTQQLEQSQAEIARLKRERKLIKSQGTSDYPPNLEAHDLLSASAQKPELDATLGSYFRLGRQS</sequence>
<dbReference type="RefSeq" id="XP_014656125.1">
    <property type="nucleotide sequence ID" value="XM_014800639.1"/>
</dbReference>
<dbReference type="GO" id="GO:0005634">
    <property type="term" value="C:nucleus"/>
    <property type="evidence" value="ECO:0007669"/>
    <property type="project" value="UniProtKB-SubCell"/>
</dbReference>
<dbReference type="SMART" id="SM00384">
    <property type="entry name" value="AT_hook"/>
    <property type="match status" value="8"/>
</dbReference>
<keyword evidence="2" id="KW-0539">Nucleus</keyword>
<evidence type="ECO:0000313" key="4">
    <source>
        <dbReference type="Proteomes" id="UP000053758"/>
    </source>
</evidence>
<dbReference type="OrthoDB" id="2552168at2759"/>
<evidence type="ECO:0000256" key="1">
    <source>
        <dbReference type="ARBA" id="ARBA00004123"/>
    </source>
</evidence>
<gene>
    <name evidence="3" type="ORF">PAN0_009c3679</name>
</gene>
<dbReference type="InterPro" id="IPR017956">
    <property type="entry name" value="AT_hook_DNA-bd_motif"/>
</dbReference>
<dbReference type="GO" id="GO:0006355">
    <property type="term" value="P:regulation of DNA-templated transcription"/>
    <property type="evidence" value="ECO:0007669"/>
    <property type="project" value="InterPro"/>
</dbReference>
<proteinExistence type="predicted"/>
<dbReference type="EMBL" id="DF830076">
    <property type="protein sequence ID" value="GAK65462.1"/>
    <property type="molecule type" value="Genomic_DNA"/>
</dbReference>
<evidence type="ECO:0000256" key="2">
    <source>
        <dbReference type="ARBA" id="ARBA00023242"/>
    </source>
</evidence>